<evidence type="ECO:0000259" key="8">
    <source>
        <dbReference type="Pfam" id="PF00246"/>
    </source>
</evidence>
<dbReference type="PANTHER" id="PTHR11705">
    <property type="entry name" value="PROTEASE FAMILY M14 CARBOXYPEPTIDASE A,B"/>
    <property type="match status" value="1"/>
</dbReference>
<evidence type="ECO:0000256" key="4">
    <source>
        <dbReference type="ARBA" id="ARBA00022801"/>
    </source>
</evidence>
<protein>
    <submittedName>
        <fullName evidence="9">Peptidase</fullName>
    </submittedName>
</protein>
<dbReference type="Pfam" id="PF00246">
    <property type="entry name" value="Peptidase_M14"/>
    <property type="match status" value="1"/>
</dbReference>
<dbReference type="InterPro" id="IPR000834">
    <property type="entry name" value="Peptidase_M14"/>
</dbReference>
<organism evidence="9 10">
    <name type="scientific">Novosphingobium aureum</name>
    <dbReference type="NCBI Taxonomy" id="2792964"/>
    <lineage>
        <taxon>Bacteria</taxon>
        <taxon>Pseudomonadati</taxon>
        <taxon>Pseudomonadota</taxon>
        <taxon>Alphaproteobacteria</taxon>
        <taxon>Sphingomonadales</taxon>
        <taxon>Sphingomonadaceae</taxon>
        <taxon>Novosphingobium</taxon>
    </lineage>
</organism>
<comment type="cofactor">
    <cofactor evidence="1">
        <name>Zn(2+)</name>
        <dbReference type="ChEBI" id="CHEBI:29105"/>
    </cofactor>
</comment>
<dbReference type="GO" id="GO:0006508">
    <property type="term" value="P:proteolysis"/>
    <property type="evidence" value="ECO:0007669"/>
    <property type="project" value="UniProtKB-KW"/>
</dbReference>
<keyword evidence="10" id="KW-1185">Reference proteome</keyword>
<comment type="similarity">
    <text evidence="2">Belongs to the peptidase M14 family.</text>
</comment>
<comment type="caution">
    <text evidence="9">The sequence shown here is derived from an EMBL/GenBank/DDBJ whole genome shotgun (WGS) entry which is preliminary data.</text>
</comment>
<keyword evidence="4" id="KW-0378">Hydrolase</keyword>
<evidence type="ECO:0000313" key="10">
    <source>
        <dbReference type="Proteomes" id="UP000617634"/>
    </source>
</evidence>
<evidence type="ECO:0000256" key="6">
    <source>
        <dbReference type="ARBA" id="ARBA00023049"/>
    </source>
</evidence>
<dbReference type="PANTHER" id="PTHR11705:SF143">
    <property type="entry name" value="SLL0236 PROTEIN"/>
    <property type="match status" value="1"/>
</dbReference>
<feature type="domain" description="Peptidase M14" evidence="8">
    <location>
        <begin position="40"/>
        <end position="292"/>
    </location>
</feature>
<evidence type="ECO:0000256" key="7">
    <source>
        <dbReference type="SAM" id="MobiDB-lite"/>
    </source>
</evidence>
<reference evidence="9" key="1">
    <citation type="submission" date="2020-11" db="EMBL/GenBank/DDBJ databases">
        <title>Novosphingobium aureum sp. nov., a marine bacterium isolated from sediment of a salt flat.</title>
        <authorList>
            <person name="Yoo Y."/>
            <person name="Kim J.-J."/>
        </authorList>
    </citation>
    <scope>NUCLEOTIDE SEQUENCE</scope>
    <source>
        <strain evidence="9">YJ-S2-02</strain>
    </source>
</reference>
<keyword evidence="3" id="KW-0645">Protease</keyword>
<keyword evidence="6" id="KW-0482">Metalloprotease</keyword>
<accession>A0A931H9J5</accession>
<dbReference type="Proteomes" id="UP000617634">
    <property type="component" value="Unassembled WGS sequence"/>
</dbReference>
<name>A0A931H9J5_9SPHN</name>
<proteinExistence type="inferred from homology"/>
<dbReference type="CDD" id="cd06240">
    <property type="entry name" value="M14-like"/>
    <property type="match status" value="1"/>
</dbReference>
<dbReference type="SUPFAM" id="SSF53187">
    <property type="entry name" value="Zn-dependent exopeptidases"/>
    <property type="match status" value="1"/>
</dbReference>
<evidence type="ECO:0000256" key="2">
    <source>
        <dbReference type="ARBA" id="ARBA00005988"/>
    </source>
</evidence>
<evidence type="ECO:0000256" key="1">
    <source>
        <dbReference type="ARBA" id="ARBA00001947"/>
    </source>
</evidence>
<dbReference type="Gene3D" id="3.40.630.10">
    <property type="entry name" value="Zn peptidases"/>
    <property type="match status" value="1"/>
</dbReference>
<keyword evidence="5" id="KW-0862">Zinc</keyword>
<evidence type="ECO:0000256" key="5">
    <source>
        <dbReference type="ARBA" id="ARBA00022833"/>
    </source>
</evidence>
<sequence length="910" mass="99993">MTSPGLAQISGPNDKGIATPAESFPQEPGSDYFLANYDQYEAYLKKLASQSDKIKLIDIGKSAEGRTMWVAAVSSPANIARLEHYRGIAQQLAKADGISDEQAQALAAEGKAVVWIDAGMHATETVTTQSQIHVLYRMLTGDDAETKRILDDVIILFGHDNPDGLQLVADWYMRNEDKTKREFRTIPRLYQKYVGHDNNRDSFMAHMPETENVNRVLFREWFPQIIFNQHQTGPAGMVVFVPPFRDPFNYNYEPLLMTELQEVGSTMHSRLVAEGKGGSGMRSAAPYSTWHNGMERSVAYFHNSIGLLTEIIGGPTPETIPLVPDNQLARNDEPLPIRPQEWHLADSLEYQWSLDRAVLDYASRNRDRLLYNIYKMGRNGIEAGQRDSWTTTPGDIDALEEAAKGRPAPEATGYFRSAKRVDPGLYDEVLQAPERRDPRAYILPPAQRDAPTTIAFLNALLKNGVDVLQASQPFTAAGKQYPAGSFVVQTGQAYRPHVLDMFEPQDHPHDEEYPGGPPKAPYDITGYTLSEQMGVTYDRVFESVDGPFTKVSGLLGVPEGQIVGEGKAGWLLRHETNNSFILTNRLLKQKLPVSWIKQQTSAQGVDFAPGAVWVPASAKSRAIVAAAVKELGINAYAADAAPTGETMAIKPVRVGLVDQYGGVMPAGWTRFLLEQYEFPFKVVYPGELDKGNLKASYDVLLFANGTVPVNGGPWRGRPVTMPDPQEIPAQYRPWLGKVSEEKTVPQLDRFAKAGGTIIAVGSAAQLATMLGAPLQPALAKTVDGKLAPLDSKEFYIPGAILDAKVDPTAPLAYGVPAEVNMFFDHSQSFNLTGDGSQVKRISWYDSASPLRSGWALGQEKLNGTTAIADVDLGKGKLFVMGPEVTQRGQPYPTFKFLFNGILYGPASAEK</sequence>
<evidence type="ECO:0000313" key="9">
    <source>
        <dbReference type="EMBL" id="MBH0111441.1"/>
    </source>
</evidence>
<dbReference type="GO" id="GO:0008270">
    <property type="term" value="F:zinc ion binding"/>
    <property type="evidence" value="ECO:0007669"/>
    <property type="project" value="InterPro"/>
</dbReference>
<dbReference type="EMBL" id="JADZGI010000001">
    <property type="protein sequence ID" value="MBH0111441.1"/>
    <property type="molecule type" value="Genomic_DNA"/>
</dbReference>
<gene>
    <name evidence="9" type="ORF">I5E68_00565</name>
</gene>
<dbReference type="GO" id="GO:0004181">
    <property type="term" value="F:metallocarboxypeptidase activity"/>
    <property type="evidence" value="ECO:0007669"/>
    <property type="project" value="InterPro"/>
</dbReference>
<feature type="region of interest" description="Disordered" evidence="7">
    <location>
        <begin position="1"/>
        <end position="24"/>
    </location>
</feature>
<dbReference type="GO" id="GO:0005615">
    <property type="term" value="C:extracellular space"/>
    <property type="evidence" value="ECO:0007669"/>
    <property type="project" value="TreeGrafter"/>
</dbReference>
<evidence type="ECO:0000256" key="3">
    <source>
        <dbReference type="ARBA" id="ARBA00022670"/>
    </source>
</evidence>
<dbReference type="AlphaFoldDB" id="A0A931H9J5"/>